<dbReference type="Pfam" id="PF00069">
    <property type="entry name" value="Pkinase"/>
    <property type="match status" value="1"/>
</dbReference>
<dbReference type="PANTHER" id="PTHR43289:SF34">
    <property type="entry name" value="SERINE_THREONINE-PROTEIN KINASE YBDM-RELATED"/>
    <property type="match status" value="1"/>
</dbReference>
<feature type="compositionally biased region" description="Low complexity" evidence="6">
    <location>
        <begin position="280"/>
        <end position="308"/>
    </location>
</feature>
<dbReference type="Gene3D" id="1.10.510.10">
    <property type="entry name" value="Transferase(Phosphotransferase) domain 1"/>
    <property type="match status" value="1"/>
</dbReference>
<feature type="transmembrane region" description="Helical" evidence="7">
    <location>
        <begin position="620"/>
        <end position="637"/>
    </location>
</feature>
<dbReference type="InterPro" id="IPR000719">
    <property type="entry name" value="Prot_kinase_dom"/>
</dbReference>
<evidence type="ECO:0000256" key="6">
    <source>
        <dbReference type="SAM" id="MobiDB-lite"/>
    </source>
</evidence>
<feature type="binding site" evidence="5">
    <location>
        <position position="45"/>
    </location>
    <ligand>
        <name>ATP</name>
        <dbReference type="ChEBI" id="CHEBI:30616"/>
    </ligand>
</feature>
<keyword evidence="10" id="KW-1185">Reference proteome</keyword>
<keyword evidence="4 5" id="KW-0067">ATP-binding</keyword>
<feature type="region of interest" description="Disordered" evidence="6">
    <location>
        <begin position="266"/>
        <end position="397"/>
    </location>
</feature>
<keyword evidence="3" id="KW-0418">Kinase</keyword>
<evidence type="ECO:0000256" key="3">
    <source>
        <dbReference type="ARBA" id="ARBA00022777"/>
    </source>
</evidence>
<evidence type="ECO:0000256" key="7">
    <source>
        <dbReference type="SAM" id="Phobius"/>
    </source>
</evidence>
<evidence type="ECO:0000259" key="8">
    <source>
        <dbReference type="PROSITE" id="PS50011"/>
    </source>
</evidence>
<organism evidence="9 10">
    <name type="scientific">Nocardiopsis rhodophaea</name>
    <dbReference type="NCBI Taxonomy" id="280238"/>
    <lineage>
        <taxon>Bacteria</taxon>
        <taxon>Bacillati</taxon>
        <taxon>Actinomycetota</taxon>
        <taxon>Actinomycetes</taxon>
        <taxon>Streptosporangiales</taxon>
        <taxon>Nocardiopsidaceae</taxon>
        <taxon>Nocardiopsis</taxon>
    </lineage>
</organism>
<dbReference type="EMBL" id="BAAAPC010000004">
    <property type="protein sequence ID" value="GAA1988412.1"/>
    <property type="molecule type" value="Genomic_DNA"/>
</dbReference>
<name>A0ABN2SL66_9ACTN</name>
<feature type="transmembrane region" description="Helical" evidence="7">
    <location>
        <begin position="712"/>
        <end position="731"/>
    </location>
</feature>
<dbReference type="InterPro" id="IPR008271">
    <property type="entry name" value="Ser/Thr_kinase_AS"/>
</dbReference>
<accession>A0ABN2SL66</accession>
<gene>
    <name evidence="9" type="ORF">GCM10009799_12590</name>
</gene>
<dbReference type="PANTHER" id="PTHR43289">
    <property type="entry name" value="MITOGEN-ACTIVATED PROTEIN KINASE KINASE KINASE 20-RELATED"/>
    <property type="match status" value="1"/>
</dbReference>
<keyword evidence="7" id="KW-0472">Membrane</keyword>
<evidence type="ECO:0000313" key="9">
    <source>
        <dbReference type="EMBL" id="GAA1988412.1"/>
    </source>
</evidence>
<sequence length="773" mass="82167">MTEHPETAAGNRTIGKYRLVRRLGRGGFGEVFLGEDPDGRRVALKLLHDSWASDAEARRRFAEEVTQARRVSGFCTADILDADPDAVTPWIASEYIDGPTLLESVRADGPRHGADLHRLAVSTATALTAIHAAGVVHRDLKPENIMLAADGPRVIDFGIARAVEATSVTASGVVGTIGYMAPEQLEGSRLTAAVDIFAWGAVMVYAATGHEAFAAPTQAARIARILAGEPDTGDLGAPLLPIVLACLEKTPEARPSARTLMDWLVTGTPTRDTGGGAPAEGGAATADPSHAPTSVVSPTSPTTVESPTALTTVEPQLSPTTAAPATPPTRVAPGASAPGTPQGGTLAYTHAAPPTGTDETNEASRHAQPPVDPDRGTAVVPPGGGEGFGAASTQRPGTGSIPPYWFAGEKYNDAAELAAAMQLNWGEAVRVFANESERAVLGSWMVDDVGDTTVDRSVFRRKSEDVNQTVAWFIAQLRPDLPPVFRGQDASVDGLRELFADVRPLFTGAPPANEMLLLARPDVLRTMALYHGPDSDLRRQLGDDLQTAESAAVSFLEQLRGRLDGWRQAPPVYVDAGLIVAFLLRPGQIQPPDSNGDDEARELFNALWQRVERAQGPERAGYAAAVHTAAGTVRTMAKHRRTWRRELEQAHTDLDKARSRALLQTVLYVAKFLLFAAAIVLVPAGCINLGYVASNSPADADGAFDSWVTWEVLLVVAAIAIQVTTGPVNGYKSRRHAAQAAKVEVAARVDHLRTGIAEGDRELQLTREICARY</sequence>
<dbReference type="PROSITE" id="PS00108">
    <property type="entry name" value="PROTEIN_KINASE_ST"/>
    <property type="match status" value="1"/>
</dbReference>
<dbReference type="PROSITE" id="PS00107">
    <property type="entry name" value="PROTEIN_KINASE_ATP"/>
    <property type="match status" value="1"/>
</dbReference>
<keyword evidence="7" id="KW-1133">Transmembrane helix</keyword>
<keyword evidence="7" id="KW-0812">Transmembrane</keyword>
<dbReference type="InterPro" id="IPR011009">
    <property type="entry name" value="Kinase-like_dom_sf"/>
</dbReference>
<feature type="compositionally biased region" description="Polar residues" evidence="6">
    <location>
        <begin position="309"/>
        <end position="318"/>
    </location>
</feature>
<evidence type="ECO:0000256" key="1">
    <source>
        <dbReference type="ARBA" id="ARBA00022679"/>
    </source>
</evidence>
<dbReference type="Gene3D" id="3.30.200.20">
    <property type="entry name" value="Phosphorylase Kinase, domain 1"/>
    <property type="match status" value="1"/>
</dbReference>
<evidence type="ECO:0000256" key="4">
    <source>
        <dbReference type="ARBA" id="ARBA00022840"/>
    </source>
</evidence>
<dbReference type="CDD" id="cd14014">
    <property type="entry name" value="STKc_PknB_like"/>
    <property type="match status" value="1"/>
</dbReference>
<evidence type="ECO:0000256" key="5">
    <source>
        <dbReference type="PROSITE-ProRule" id="PRU10141"/>
    </source>
</evidence>
<reference evidence="9 10" key="1">
    <citation type="journal article" date="2019" name="Int. J. Syst. Evol. Microbiol.">
        <title>The Global Catalogue of Microorganisms (GCM) 10K type strain sequencing project: providing services to taxonomists for standard genome sequencing and annotation.</title>
        <authorList>
            <consortium name="The Broad Institute Genomics Platform"/>
            <consortium name="The Broad Institute Genome Sequencing Center for Infectious Disease"/>
            <person name="Wu L."/>
            <person name="Ma J."/>
        </authorList>
    </citation>
    <scope>NUCLEOTIDE SEQUENCE [LARGE SCALE GENOMIC DNA]</scope>
    <source>
        <strain evidence="9 10">JCM 15313</strain>
    </source>
</reference>
<dbReference type="Proteomes" id="UP001501585">
    <property type="component" value="Unassembled WGS sequence"/>
</dbReference>
<dbReference type="SUPFAM" id="SSF56112">
    <property type="entry name" value="Protein kinase-like (PK-like)"/>
    <property type="match status" value="1"/>
</dbReference>
<keyword evidence="1" id="KW-0808">Transferase</keyword>
<keyword evidence="2 5" id="KW-0547">Nucleotide-binding</keyword>
<proteinExistence type="predicted"/>
<comment type="caution">
    <text evidence="9">The sequence shown here is derived from an EMBL/GenBank/DDBJ whole genome shotgun (WGS) entry which is preliminary data.</text>
</comment>
<evidence type="ECO:0000313" key="10">
    <source>
        <dbReference type="Proteomes" id="UP001501585"/>
    </source>
</evidence>
<evidence type="ECO:0000256" key="2">
    <source>
        <dbReference type="ARBA" id="ARBA00022741"/>
    </source>
</evidence>
<dbReference type="PROSITE" id="PS50011">
    <property type="entry name" value="PROTEIN_KINASE_DOM"/>
    <property type="match status" value="1"/>
</dbReference>
<protein>
    <recommendedName>
        <fullName evidence="8">Protein kinase domain-containing protein</fullName>
    </recommendedName>
</protein>
<dbReference type="RefSeq" id="WP_344160730.1">
    <property type="nucleotide sequence ID" value="NZ_BAAAPC010000004.1"/>
</dbReference>
<feature type="domain" description="Protein kinase" evidence="8">
    <location>
        <begin position="17"/>
        <end position="264"/>
    </location>
</feature>
<feature type="compositionally biased region" description="Low complexity" evidence="6">
    <location>
        <begin position="319"/>
        <end position="335"/>
    </location>
</feature>
<dbReference type="InterPro" id="IPR017441">
    <property type="entry name" value="Protein_kinase_ATP_BS"/>
</dbReference>
<dbReference type="SMART" id="SM00220">
    <property type="entry name" value="S_TKc"/>
    <property type="match status" value="1"/>
</dbReference>
<feature type="transmembrane region" description="Helical" evidence="7">
    <location>
        <begin position="666"/>
        <end position="692"/>
    </location>
</feature>